<dbReference type="PANTHER" id="PTHR43179:SF10">
    <property type="entry name" value="GLYCOSYL TRANSFERASE"/>
    <property type="match status" value="1"/>
</dbReference>
<sequence>MIGLHCTASIVVYNNPPDMIRKVVGSLLSPTLSIELHIIDNSETPTLKSFLTDLPVKYYFCNNNLGYGEGHNRIINNGLSSKYHIIINPDIIIEPTTIEILYTFMDNNSDIGIVSPKILNPDGTTQFLNRRHPTFYNLFARRFVPTLLLPLIKDKLDHYEMKDIGYEEVCDVEFLTGCFMFCRTDALTTLGGFDSRYFMYLEDADLSRKMQMAGYRTVFNPNTSITHLWERSSYKNIKMTLIHMRSAFAYLHKWGWGF</sequence>
<dbReference type="Pfam" id="PF00535">
    <property type="entry name" value="Glycos_transf_2"/>
    <property type="match status" value="1"/>
</dbReference>
<reference evidence="3 4" key="1">
    <citation type="submission" date="2021-05" db="EMBL/GenBank/DDBJ databases">
        <title>The draft genome of Geobacter chapellei DSM 13688.</title>
        <authorList>
            <person name="Xu Z."/>
            <person name="Masuda Y."/>
            <person name="Itoh H."/>
            <person name="Senoo K."/>
        </authorList>
    </citation>
    <scope>NUCLEOTIDE SEQUENCE [LARGE SCALE GENOMIC DNA]</scope>
    <source>
        <strain evidence="3 4">DSM 13688</strain>
    </source>
</reference>
<dbReference type="RefSeq" id="WP_214296674.1">
    <property type="nucleotide sequence ID" value="NZ_JAHDYS010000003.1"/>
</dbReference>
<organism evidence="3 4">
    <name type="scientific">Pelotalea chapellei</name>
    <dbReference type="NCBI Taxonomy" id="44671"/>
    <lineage>
        <taxon>Bacteria</taxon>
        <taxon>Pseudomonadati</taxon>
        <taxon>Thermodesulfobacteriota</taxon>
        <taxon>Desulfuromonadia</taxon>
        <taxon>Geobacterales</taxon>
        <taxon>Geobacteraceae</taxon>
        <taxon>Pelotalea</taxon>
    </lineage>
</organism>
<proteinExistence type="predicted"/>
<gene>
    <name evidence="3" type="ORF">KJB30_04135</name>
</gene>
<evidence type="ECO:0000259" key="2">
    <source>
        <dbReference type="Pfam" id="PF13632"/>
    </source>
</evidence>
<dbReference type="Proteomes" id="UP000784128">
    <property type="component" value="Unassembled WGS sequence"/>
</dbReference>
<evidence type="ECO:0000313" key="3">
    <source>
        <dbReference type="EMBL" id="MBT1070962.1"/>
    </source>
</evidence>
<feature type="domain" description="Glycosyltransferase 2-like" evidence="1">
    <location>
        <begin position="10"/>
        <end position="140"/>
    </location>
</feature>
<evidence type="ECO:0000313" key="4">
    <source>
        <dbReference type="Proteomes" id="UP000784128"/>
    </source>
</evidence>
<comment type="caution">
    <text evidence="3">The sequence shown here is derived from an EMBL/GenBank/DDBJ whole genome shotgun (WGS) entry which is preliminary data.</text>
</comment>
<evidence type="ECO:0000259" key="1">
    <source>
        <dbReference type="Pfam" id="PF00535"/>
    </source>
</evidence>
<protein>
    <submittedName>
        <fullName evidence="3">Glycosyltransferase family 2 protein</fullName>
    </submittedName>
</protein>
<dbReference type="PANTHER" id="PTHR43179">
    <property type="entry name" value="RHAMNOSYLTRANSFERASE WBBL"/>
    <property type="match status" value="1"/>
</dbReference>
<accession>A0ABS5U5N5</accession>
<name>A0ABS5U5N5_9BACT</name>
<dbReference type="Pfam" id="PF13632">
    <property type="entry name" value="Glyco_trans_2_3"/>
    <property type="match status" value="1"/>
</dbReference>
<dbReference type="InterPro" id="IPR001173">
    <property type="entry name" value="Glyco_trans_2-like"/>
</dbReference>
<dbReference type="InterPro" id="IPR029044">
    <property type="entry name" value="Nucleotide-diphossugar_trans"/>
</dbReference>
<feature type="domain" description="Glycosyltransferase 2-like" evidence="2">
    <location>
        <begin position="171"/>
        <end position="257"/>
    </location>
</feature>
<keyword evidence="4" id="KW-1185">Reference proteome</keyword>
<dbReference type="Gene3D" id="3.90.550.10">
    <property type="entry name" value="Spore Coat Polysaccharide Biosynthesis Protein SpsA, Chain A"/>
    <property type="match status" value="1"/>
</dbReference>
<dbReference type="SUPFAM" id="SSF53448">
    <property type="entry name" value="Nucleotide-diphospho-sugar transferases"/>
    <property type="match status" value="1"/>
</dbReference>
<dbReference type="EMBL" id="JAHDYS010000003">
    <property type="protein sequence ID" value="MBT1070962.1"/>
    <property type="molecule type" value="Genomic_DNA"/>
</dbReference>